<organism evidence="1 2">
    <name type="scientific">Meinhardsimonia xiamenensis</name>
    <dbReference type="NCBI Taxonomy" id="990712"/>
    <lineage>
        <taxon>Bacteria</taxon>
        <taxon>Pseudomonadati</taxon>
        <taxon>Pseudomonadota</taxon>
        <taxon>Alphaproteobacteria</taxon>
        <taxon>Rhodobacterales</taxon>
        <taxon>Paracoccaceae</taxon>
        <taxon>Meinhardsimonia</taxon>
    </lineage>
</organism>
<dbReference type="PANTHER" id="PTHR34290">
    <property type="entry name" value="SI:CH73-390P7.2"/>
    <property type="match status" value="1"/>
</dbReference>
<name>A0A1G9GHN1_9RHOB</name>
<accession>A0A1G9GHN1</accession>
<dbReference type="EMBL" id="FNFV01000007">
    <property type="protein sequence ID" value="SDL00180.1"/>
    <property type="molecule type" value="Genomic_DNA"/>
</dbReference>
<dbReference type="PANTHER" id="PTHR34290:SF2">
    <property type="entry name" value="OS04G0668800 PROTEIN"/>
    <property type="match status" value="1"/>
</dbReference>
<dbReference type="STRING" id="990712.SAMN05216257_107109"/>
<dbReference type="Proteomes" id="UP000199328">
    <property type="component" value="Unassembled WGS sequence"/>
</dbReference>
<dbReference type="RefSeq" id="WP_092501114.1">
    <property type="nucleotide sequence ID" value="NZ_FNFV01000007.1"/>
</dbReference>
<keyword evidence="2" id="KW-1185">Reference proteome</keyword>
<proteinExistence type="predicted"/>
<evidence type="ECO:0000313" key="1">
    <source>
        <dbReference type="EMBL" id="SDL00180.1"/>
    </source>
</evidence>
<reference evidence="2" key="1">
    <citation type="submission" date="2016-10" db="EMBL/GenBank/DDBJ databases">
        <authorList>
            <person name="Varghese N."/>
            <person name="Submissions S."/>
        </authorList>
    </citation>
    <scope>NUCLEOTIDE SEQUENCE [LARGE SCALE GENOMIC DNA]</scope>
    <source>
        <strain evidence="2">CGMCC 1.10789</strain>
    </source>
</reference>
<dbReference type="InterPro" id="IPR044691">
    <property type="entry name" value="DCC1_Trx"/>
</dbReference>
<gene>
    <name evidence="1" type="ORF">SAMN05216257_107109</name>
</gene>
<dbReference type="OrthoDB" id="9801773at2"/>
<evidence type="ECO:0000313" key="2">
    <source>
        <dbReference type="Proteomes" id="UP000199328"/>
    </source>
</evidence>
<dbReference type="Pfam" id="PF04134">
    <property type="entry name" value="DCC1-like"/>
    <property type="match status" value="1"/>
</dbReference>
<protein>
    <submittedName>
        <fullName evidence="1">Predicted thiol-disulfide oxidoreductase YuxK, DCC family</fullName>
    </submittedName>
</protein>
<dbReference type="AlphaFoldDB" id="A0A1G9GHN1"/>
<sequence>MRTPSAAEAAQQAPELTVFFDGACPLCRAEMDFWRRQPGAERIAFVDVARDDTVLPRGVGRAQARARFHVETAERRVISGAAAFLALIATLPRLRWLARIGRLPGIAQLLELSYRLFLRLRPALVAAHVRLRRHRSR</sequence>
<dbReference type="InterPro" id="IPR007263">
    <property type="entry name" value="DCC1-like"/>
</dbReference>
<dbReference type="GO" id="GO:0015035">
    <property type="term" value="F:protein-disulfide reductase activity"/>
    <property type="evidence" value="ECO:0007669"/>
    <property type="project" value="InterPro"/>
</dbReference>